<evidence type="ECO:0000313" key="2">
    <source>
        <dbReference type="Proteomes" id="UP000315724"/>
    </source>
</evidence>
<protein>
    <submittedName>
        <fullName evidence="1">Uncharacterized protein</fullName>
    </submittedName>
</protein>
<dbReference type="Proteomes" id="UP000315724">
    <property type="component" value="Chromosome"/>
</dbReference>
<evidence type="ECO:0000313" key="1">
    <source>
        <dbReference type="EMBL" id="QDT31829.1"/>
    </source>
</evidence>
<proteinExistence type="predicted"/>
<dbReference type="EMBL" id="CP036267">
    <property type="protein sequence ID" value="QDT31829.1"/>
    <property type="molecule type" value="Genomic_DNA"/>
</dbReference>
<dbReference type="PROSITE" id="PS51257">
    <property type="entry name" value="PROKAR_LIPOPROTEIN"/>
    <property type="match status" value="1"/>
</dbReference>
<dbReference type="KEGG" id="tpol:Mal48_10650"/>
<dbReference type="AlphaFoldDB" id="A0A517QJK5"/>
<gene>
    <name evidence="1" type="ORF">Mal48_10650</name>
</gene>
<reference evidence="1 2" key="1">
    <citation type="submission" date="2019-02" db="EMBL/GenBank/DDBJ databases">
        <title>Deep-cultivation of Planctomycetes and their phenomic and genomic characterization uncovers novel biology.</title>
        <authorList>
            <person name="Wiegand S."/>
            <person name="Jogler M."/>
            <person name="Boedeker C."/>
            <person name="Pinto D."/>
            <person name="Vollmers J."/>
            <person name="Rivas-Marin E."/>
            <person name="Kohn T."/>
            <person name="Peeters S.H."/>
            <person name="Heuer A."/>
            <person name="Rast P."/>
            <person name="Oberbeckmann S."/>
            <person name="Bunk B."/>
            <person name="Jeske O."/>
            <person name="Meyerdierks A."/>
            <person name="Storesund J.E."/>
            <person name="Kallscheuer N."/>
            <person name="Luecker S."/>
            <person name="Lage O.M."/>
            <person name="Pohl T."/>
            <person name="Merkel B.J."/>
            <person name="Hornburger P."/>
            <person name="Mueller R.-W."/>
            <person name="Bruemmer F."/>
            <person name="Labrenz M."/>
            <person name="Spormann A.M."/>
            <person name="Op den Camp H."/>
            <person name="Overmann J."/>
            <person name="Amann R."/>
            <person name="Jetten M.S.M."/>
            <person name="Mascher T."/>
            <person name="Medema M.H."/>
            <person name="Devos D.P."/>
            <person name="Kaster A.-K."/>
            <person name="Ovreas L."/>
            <person name="Rohde M."/>
            <person name="Galperin M.Y."/>
            <person name="Jogler C."/>
        </authorList>
    </citation>
    <scope>NUCLEOTIDE SEQUENCE [LARGE SCALE GENOMIC DNA]</scope>
    <source>
        <strain evidence="1 2">Mal48</strain>
    </source>
</reference>
<organism evidence="1 2">
    <name type="scientific">Thalassoglobus polymorphus</name>
    <dbReference type="NCBI Taxonomy" id="2527994"/>
    <lineage>
        <taxon>Bacteria</taxon>
        <taxon>Pseudomonadati</taxon>
        <taxon>Planctomycetota</taxon>
        <taxon>Planctomycetia</taxon>
        <taxon>Planctomycetales</taxon>
        <taxon>Planctomycetaceae</taxon>
        <taxon>Thalassoglobus</taxon>
    </lineage>
</organism>
<name>A0A517QJK5_9PLAN</name>
<keyword evidence="2" id="KW-1185">Reference proteome</keyword>
<sequence>MFRLLCIHSATITVMFHALFGCCLHHTHGHAAHGHFAEIFHSSDQPEEVIDEHSHSHRCKSDVSPQSVKIAHCEQHESEKNEQEHDDHAPCGEVDCQFVSTPRTDDVTLPDPLSLDAALGGMPPFQIALSPLQSGNQFKKPADHPFETQSLHLFKQVWQL</sequence>
<accession>A0A517QJK5</accession>